<keyword evidence="3" id="KW-0159">Chromosome partition</keyword>
<dbReference type="PANTHER" id="PTHR34298:SF2">
    <property type="entry name" value="SEGREGATION AND CONDENSATION PROTEIN B"/>
    <property type="match status" value="1"/>
</dbReference>
<dbReference type="InterPro" id="IPR005234">
    <property type="entry name" value="ScpB_csome_segregation"/>
</dbReference>
<organism evidence="6">
    <name type="scientific">bioreactor metagenome</name>
    <dbReference type="NCBI Taxonomy" id="1076179"/>
    <lineage>
        <taxon>unclassified sequences</taxon>
        <taxon>metagenomes</taxon>
        <taxon>ecological metagenomes</taxon>
    </lineage>
</organism>
<protein>
    <submittedName>
        <fullName evidence="6">Segregation and condensation protein B</fullName>
    </submittedName>
</protein>
<dbReference type="InterPro" id="IPR036390">
    <property type="entry name" value="WH_DNA-bd_sf"/>
</dbReference>
<keyword evidence="1" id="KW-0963">Cytoplasm</keyword>
<sequence length="185" mass="20569">MEFSKLEGAIEAILFCSGEPVGSKRLCDVLDVDEKTLKQVIAYMSGKYDDKKSGIMILSLENSYQMSSRGEYADYVRDALLSRRSFSISPAGMEVLSIIAYNQPVTRAYIEQVRGVDCTAVLANLIEKSLVEEAGRLEAPGRPNLYKTTLDFLRVFGINSLSQLPPLPDIETQEEDSEEMTLTNP</sequence>
<name>A0A645AN70_9ZZZZ</name>
<evidence type="ECO:0000256" key="3">
    <source>
        <dbReference type="ARBA" id="ARBA00022829"/>
    </source>
</evidence>
<dbReference type="PIRSF" id="PIRSF019345">
    <property type="entry name" value="ScpB"/>
    <property type="match status" value="1"/>
</dbReference>
<dbReference type="SUPFAM" id="SSF46785">
    <property type="entry name" value="Winged helix' DNA-binding domain"/>
    <property type="match status" value="2"/>
</dbReference>
<dbReference type="EMBL" id="VSSQ01014911">
    <property type="protein sequence ID" value="MPM54675.1"/>
    <property type="molecule type" value="Genomic_DNA"/>
</dbReference>
<dbReference type="GO" id="GO:0051301">
    <property type="term" value="P:cell division"/>
    <property type="evidence" value="ECO:0007669"/>
    <property type="project" value="UniProtKB-KW"/>
</dbReference>
<comment type="caution">
    <text evidence="6">The sequence shown here is derived from an EMBL/GenBank/DDBJ whole genome shotgun (WGS) entry which is preliminary data.</text>
</comment>
<dbReference type="PANTHER" id="PTHR34298">
    <property type="entry name" value="SEGREGATION AND CONDENSATION PROTEIN B"/>
    <property type="match status" value="1"/>
</dbReference>
<dbReference type="GO" id="GO:0051304">
    <property type="term" value="P:chromosome separation"/>
    <property type="evidence" value="ECO:0007669"/>
    <property type="project" value="InterPro"/>
</dbReference>
<reference evidence="6" key="1">
    <citation type="submission" date="2019-08" db="EMBL/GenBank/DDBJ databases">
        <authorList>
            <person name="Kucharzyk K."/>
            <person name="Murdoch R.W."/>
            <person name="Higgins S."/>
            <person name="Loffler F."/>
        </authorList>
    </citation>
    <scope>NUCLEOTIDE SEQUENCE</scope>
</reference>
<keyword evidence="4" id="KW-0131">Cell cycle</keyword>
<evidence type="ECO:0000256" key="1">
    <source>
        <dbReference type="ARBA" id="ARBA00022490"/>
    </source>
</evidence>
<dbReference type="Gene3D" id="1.10.10.10">
    <property type="entry name" value="Winged helix-like DNA-binding domain superfamily/Winged helix DNA-binding domain"/>
    <property type="match status" value="2"/>
</dbReference>
<proteinExistence type="inferred from homology"/>
<dbReference type="NCBIfam" id="TIGR00281">
    <property type="entry name" value="SMC-Scp complex subunit ScpB"/>
    <property type="match status" value="1"/>
</dbReference>
<evidence type="ECO:0000256" key="5">
    <source>
        <dbReference type="SAM" id="MobiDB-lite"/>
    </source>
</evidence>
<evidence type="ECO:0000256" key="4">
    <source>
        <dbReference type="ARBA" id="ARBA00023306"/>
    </source>
</evidence>
<dbReference type="Pfam" id="PF04079">
    <property type="entry name" value="SMC_ScpB"/>
    <property type="match status" value="1"/>
</dbReference>
<dbReference type="HAMAP" id="MF_01804">
    <property type="entry name" value="ScpB"/>
    <property type="match status" value="1"/>
</dbReference>
<dbReference type="InterPro" id="IPR036388">
    <property type="entry name" value="WH-like_DNA-bd_sf"/>
</dbReference>
<accession>A0A645AN70</accession>
<feature type="region of interest" description="Disordered" evidence="5">
    <location>
        <begin position="166"/>
        <end position="185"/>
    </location>
</feature>
<dbReference type="AlphaFoldDB" id="A0A645AN70"/>
<gene>
    <name evidence="6" type="primary">scpB_13</name>
    <name evidence="6" type="ORF">SDC9_101454</name>
</gene>
<evidence type="ECO:0000256" key="2">
    <source>
        <dbReference type="ARBA" id="ARBA00022618"/>
    </source>
</evidence>
<keyword evidence="2" id="KW-0132">Cell division</keyword>
<evidence type="ECO:0000313" key="6">
    <source>
        <dbReference type="EMBL" id="MPM54675.1"/>
    </source>
</evidence>